<gene>
    <name evidence="1" type="ORF">COX46_04070</name>
</gene>
<reference evidence="1 2" key="1">
    <citation type="submission" date="2017-09" db="EMBL/GenBank/DDBJ databases">
        <title>Depth-based differentiation of microbial function through sediment-hosted aquifers and enrichment of novel symbionts in the deep terrestrial subsurface.</title>
        <authorList>
            <person name="Probst A.J."/>
            <person name="Ladd B."/>
            <person name="Jarett J.K."/>
            <person name="Geller-Mcgrath D.E."/>
            <person name="Sieber C.M."/>
            <person name="Emerson J.B."/>
            <person name="Anantharaman K."/>
            <person name="Thomas B.C."/>
            <person name="Malmstrom R."/>
            <person name="Stieglmeier M."/>
            <person name="Klingl A."/>
            <person name="Woyke T."/>
            <person name="Ryan C.M."/>
            <person name="Banfield J.F."/>
        </authorList>
    </citation>
    <scope>NUCLEOTIDE SEQUENCE [LARGE SCALE GENOMIC DNA]</scope>
    <source>
        <strain evidence="1">CG23_combo_of_CG06-09_8_20_14_all_48_7</strain>
    </source>
</reference>
<dbReference type="InterPro" id="IPR029063">
    <property type="entry name" value="SAM-dependent_MTases_sf"/>
</dbReference>
<dbReference type="AlphaFoldDB" id="A0A2G9YA96"/>
<evidence type="ECO:0000313" key="1">
    <source>
        <dbReference type="EMBL" id="PIP16146.1"/>
    </source>
</evidence>
<sequence length="152" mass="17509">EIDQKAIAECVRRGVNVLHGDLDEGLSEYPDKSFHYVILNGSLSEVRHPRKVISEALRVGEKVVVGFPNFCHLGARLQISLLGRVPINRSLPFQWYDTPNLHFLSLKDFILFCRQEGLKVLSVFHFWGYHRVYFFPNLFADYSIFLITGLQG</sequence>
<dbReference type="Gene3D" id="3.40.50.150">
    <property type="entry name" value="Vaccinia Virus protein VP39"/>
    <property type="match status" value="1"/>
</dbReference>
<proteinExistence type="predicted"/>
<feature type="non-terminal residue" evidence="1">
    <location>
        <position position="1"/>
    </location>
</feature>
<organism evidence="1 2">
    <name type="scientific">bacterium (Candidatus Ratteibacteria) CG23_combo_of_CG06-09_8_20_14_all_48_7</name>
    <dbReference type="NCBI Taxonomy" id="2014292"/>
    <lineage>
        <taxon>Bacteria</taxon>
        <taxon>Candidatus Ratteibacteria</taxon>
    </lineage>
</organism>
<dbReference type="InterPro" id="IPR010743">
    <property type="entry name" value="Methionine_synth_MetW"/>
</dbReference>
<dbReference type="EMBL" id="PCRF01000202">
    <property type="protein sequence ID" value="PIP16146.1"/>
    <property type="molecule type" value="Genomic_DNA"/>
</dbReference>
<evidence type="ECO:0000313" key="2">
    <source>
        <dbReference type="Proteomes" id="UP000230392"/>
    </source>
</evidence>
<accession>A0A2G9YA96</accession>
<dbReference type="Pfam" id="PF07021">
    <property type="entry name" value="MetW"/>
    <property type="match status" value="1"/>
</dbReference>
<dbReference type="CDD" id="cd02440">
    <property type="entry name" value="AdoMet_MTases"/>
    <property type="match status" value="1"/>
</dbReference>
<dbReference type="SUPFAM" id="SSF53335">
    <property type="entry name" value="S-adenosyl-L-methionine-dependent methyltransferases"/>
    <property type="match status" value="1"/>
</dbReference>
<comment type="caution">
    <text evidence="1">The sequence shown here is derived from an EMBL/GenBank/DDBJ whole genome shotgun (WGS) entry which is preliminary data.</text>
</comment>
<dbReference type="Proteomes" id="UP000230392">
    <property type="component" value="Unassembled WGS sequence"/>
</dbReference>
<protein>
    <submittedName>
        <fullName evidence="1">Methionine biosynthesis protein MetW</fullName>
    </submittedName>
</protein>
<name>A0A2G9YA96_9BACT</name>